<gene>
    <name evidence="3" type="ORF">PV367_16335</name>
</gene>
<dbReference type="EMBL" id="JARAWN010000085">
    <property type="protein sequence ID" value="MDX3131307.1"/>
    <property type="molecule type" value="Genomic_DNA"/>
</dbReference>
<feature type="domain" description="ABC-type glycine betaine transport system substrate-binding" evidence="2">
    <location>
        <begin position="50"/>
        <end position="314"/>
    </location>
</feature>
<feature type="signal peptide" evidence="1">
    <location>
        <begin position="1"/>
        <end position="26"/>
    </location>
</feature>
<dbReference type="PROSITE" id="PS51257">
    <property type="entry name" value="PROKAR_LIPOPROTEIN"/>
    <property type="match status" value="1"/>
</dbReference>
<name>A0AAJ2PPI0_9ACTN</name>
<sequence>MATRIRQWRAGVAGLAVLGLALTACGGAKVGESSSGSDSSGDSGKCGTFNLAVNPWVGYEANAAVVAYVAEKDLGCKVTKKDLKEEIAWQGFGTGEVDAVIENWGHDDLKKKYITDQKTGVEAGATGNKGLIGWYVPPWLAKAHPDITDWNNLDKYADKFRTSESGGKGQLLDGDPSFVTNDEALVKNLKLDFKVVYAGSETALIQAFRKAEKNKEWVIGYFYEPQWFMAEVPLVKVKLPEYKTGCDADAEKVACDYPVYELDKIVSTKFAKSGSPAYDLVKNFTWTNEDQNTVAKYIAVDKMTPEAAAEKWVDANRDKVEAWIK</sequence>
<feature type="chain" id="PRO_5042470407" evidence="1">
    <location>
        <begin position="27"/>
        <end position="325"/>
    </location>
</feature>
<evidence type="ECO:0000259" key="2">
    <source>
        <dbReference type="Pfam" id="PF04069"/>
    </source>
</evidence>
<evidence type="ECO:0000313" key="3">
    <source>
        <dbReference type="EMBL" id="MDX3131307.1"/>
    </source>
</evidence>
<dbReference type="RefSeq" id="WP_037698136.1">
    <property type="nucleotide sequence ID" value="NZ_JARAWN010000085.1"/>
</dbReference>
<protein>
    <submittedName>
        <fullName evidence="3">ABC transporter substrate-binding protein</fullName>
    </submittedName>
</protein>
<organism evidence="3 4">
    <name type="scientific">Streptomyces europaeiscabiei</name>
    <dbReference type="NCBI Taxonomy" id="146819"/>
    <lineage>
        <taxon>Bacteria</taxon>
        <taxon>Bacillati</taxon>
        <taxon>Actinomycetota</taxon>
        <taxon>Actinomycetes</taxon>
        <taxon>Kitasatosporales</taxon>
        <taxon>Streptomycetaceae</taxon>
        <taxon>Streptomyces</taxon>
    </lineage>
</organism>
<dbReference type="Gene3D" id="3.40.190.10">
    <property type="entry name" value="Periplasmic binding protein-like II"/>
    <property type="match status" value="1"/>
</dbReference>
<dbReference type="Proteomes" id="UP001273589">
    <property type="component" value="Unassembled WGS sequence"/>
</dbReference>
<accession>A0AAJ2PPI0</accession>
<proteinExistence type="predicted"/>
<dbReference type="Gene3D" id="3.40.190.100">
    <property type="entry name" value="Glycine betaine-binding periplasmic protein, domain 2"/>
    <property type="match status" value="1"/>
</dbReference>
<dbReference type="Pfam" id="PF04069">
    <property type="entry name" value="OpuAC"/>
    <property type="match status" value="1"/>
</dbReference>
<dbReference type="AlphaFoldDB" id="A0AAJ2PPI0"/>
<evidence type="ECO:0000256" key="1">
    <source>
        <dbReference type="SAM" id="SignalP"/>
    </source>
</evidence>
<dbReference type="InterPro" id="IPR007210">
    <property type="entry name" value="ABC_Gly_betaine_transp_sub-bd"/>
</dbReference>
<comment type="caution">
    <text evidence="3">The sequence shown here is derived from an EMBL/GenBank/DDBJ whole genome shotgun (WGS) entry which is preliminary data.</text>
</comment>
<reference evidence="3" key="1">
    <citation type="journal article" date="2023" name="Microb. Genom.">
        <title>Mesoterricola silvestris gen. nov., sp. nov., Mesoterricola sediminis sp. nov., Geothrix oryzae sp. nov., Geothrix edaphica sp. nov., Geothrix rubra sp. nov., and Geothrix limicola sp. nov., six novel members of Acidobacteriota isolated from soils.</title>
        <authorList>
            <person name="Weisberg A.J."/>
            <person name="Pearce E."/>
            <person name="Kramer C.G."/>
            <person name="Chang J.H."/>
            <person name="Clarke C.R."/>
        </authorList>
    </citation>
    <scope>NUCLEOTIDE SEQUENCE</scope>
    <source>
        <strain evidence="3">ND06-05F</strain>
    </source>
</reference>
<dbReference type="GO" id="GO:0022857">
    <property type="term" value="F:transmembrane transporter activity"/>
    <property type="evidence" value="ECO:0007669"/>
    <property type="project" value="InterPro"/>
</dbReference>
<keyword evidence="1" id="KW-0732">Signal</keyword>
<dbReference type="SUPFAM" id="SSF53850">
    <property type="entry name" value="Periplasmic binding protein-like II"/>
    <property type="match status" value="1"/>
</dbReference>
<dbReference type="Gene3D" id="3.10.105.10">
    <property type="entry name" value="Dipeptide-binding Protein, Domain 3"/>
    <property type="match status" value="1"/>
</dbReference>
<dbReference type="CDD" id="cd13643">
    <property type="entry name" value="PBP2_BCP_2"/>
    <property type="match status" value="1"/>
</dbReference>
<dbReference type="GO" id="GO:0043190">
    <property type="term" value="C:ATP-binding cassette (ABC) transporter complex"/>
    <property type="evidence" value="ECO:0007669"/>
    <property type="project" value="InterPro"/>
</dbReference>
<evidence type="ECO:0000313" key="4">
    <source>
        <dbReference type="Proteomes" id="UP001273589"/>
    </source>
</evidence>